<dbReference type="EMBL" id="MU150325">
    <property type="protein sequence ID" value="KAF9459046.1"/>
    <property type="molecule type" value="Genomic_DNA"/>
</dbReference>
<gene>
    <name evidence="1" type="ORF">BDZ94DRAFT_1269239</name>
</gene>
<dbReference type="Proteomes" id="UP000807353">
    <property type="component" value="Unassembled WGS sequence"/>
</dbReference>
<accession>A0A9P5Y0G4</accession>
<name>A0A9P5Y0G4_9AGAR</name>
<reference evidence="1" key="1">
    <citation type="submission" date="2020-11" db="EMBL/GenBank/DDBJ databases">
        <authorList>
            <consortium name="DOE Joint Genome Institute"/>
            <person name="Ahrendt S."/>
            <person name="Riley R."/>
            <person name="Andreopoulos W."/>
            <person name="Labutti K."/>
            <person name="Pangilinan J."/>
            <person name="Ruiz-Duenas F.J."/>
            <person name="Barrasa J.M."/>
            <person name="Sanchez-Garcia M."/>
            <person name="Camarero S."/>
            <person name="Miyauchi S."/>
            <person name="Serrano A."/>
            <person name="Linde D."/>
            <person name="Babiker R."/>
            <person name="Drula E."/>
            <person name="Ayuso-Fernandez I."/>
            <person name="Pacheco R."/>
            <person name="Padilla G."/>
            <person name="Ferreira P."/>
            <person name="Barriuso J."/>
            <person name="Kellner H."/>
            <person name="Castanera R."/>
            <person name="Alfaro M."/>
            <person name="Ramirez L."/>
            <person name="Pisabarro A.G."/>
            <person name="Kuo A."/>
            <person name="Tritt A."/>
            <person name="Lipzen A."/>
            <person name="He G."/>
            <person name="Yan M."/>
            <person name="Ng V."/>
            <person name="Cullen D."/>
            <person name="Martin F."/>
            <person name="Rosso M.-N."/>
            <person name="Henrissat B."/>
            <person name="Hibbett D."/>
            <person name="Martinez A.T."/>
            <person name="Grigoriev I.V."/>
        </authorList>
    </citation>
    <scope>NUCLEOTIDE SEQUENCE</scope>
    <source>
        <strain evidence="1">CBS 247.69</strain>
    </source>
</reference>
<comment type="caution">
    <text evidence="1">The sequence shown here is derived from an EMBL/GenBank/DDBJ whole genome shotgun (WGS) entry which is preliminary data.</text>
</comment>
<protein>
    <submittedName>
        <fullName evidence="1">Uncharacterized protein</fullName>
    </submittedName>
</protein>
<dbReference type="PROSITE" id="PS51257">
    <property type="entry name" value="PROKAR_LIPOPROTEIN"/>
    <property type="match status" value="1"/>
</dbReference>
<evidence type="ECO:0000313" key="2">
    <source>
        <dbReference type="Proteomes" id="UP000807353"/>
    </source>
</evidence>
<evidence type="ECO:0000313" key="1">
    <source>
        <dbReference type="EMBL" id="KAF9459046.1"/>
    </source>
</evidence>
<dbReference type="AlphaFoldDB" id="A0A9P5Y0G4"/>
<keyword evidence="2" id="KW-1185">Reference proteome</keyword>
<organism evidence="1 2">
    <name type="scientific">Collybia nuda</name>
    <dbReference type="NCBI Taxonomy" id="64659"/>
    <lineage>
        <taxon>Eukaryota</taxon>
        <taxon>Fungi</taxon>
        <taxon>Dikarya</taxon>
        <taxon>Basidiomycota</taxon>
        <taxon>Agaricomycotina</taxon>
        <taxon>Agaricomycetes</taxon>
        <taxon>Agaricomycetidae</taxon>
        <taxon>Agaricales</taxon>
        <taxon>Tricholomatineae</taxon>
        <taxon>Clitocybaceae</taxon>
        <taxon>Collybia</taxon>
    </lineage>
</organism>
<proteinExistence type="predicted"/>
<sequence length="61" mass="6666">METKETSYSITFALSCKPHSSGGYNFKLSRSRSSLACSMASSCMRSCVQCDSTDHKAPHII</sequence>